<keyword evidence="2" id="KW-1185">Reference proteome</keyword>
<dbReference type="HOGENOM" id="CLU_3394643_0_0_6"/>
<dbReference type="PaxDb" id="243159-AFE_3091"/>
<dbReference type="AlphaFoldDB" id="B7JAJ5"/>
<name>B7JAJ5_ACIF2</name>
<dbReference type="STRING" id="243159.AFE_3091"/>
<sequence length="31" mass="3154">MALSVAGRGQAIPAALIVSARLRPQRAGPKP</sequence>
<dbReference type="KEGG" id="afr:AFE_3091"/>
<evidence type="ECO:0000313" key="2">
    <source>
        <dbReference type="Proteomes" id="UP000001362"/>
    </source>
</evidence>
<organism evidence="1 2">
    <name type="scientific">Acidithiobacillus ferrooxidans (strain ATCC 23270 / DSM 14882 / CIP 104768 / NCIMB 8455)</name>
    <name type="common">Ferrobacillus ferrooxidans (strain ATCC 23270)</name>
    <dbReference type="NCBI Taxonomy" id="243159"/>
    <lineage>
        <taxon>Bacteria</taxon>
        <taxon>Pseudomonadati</taxon>
        <taxon>Pseudomonadota</taxon>
        <taxon>Acidithiobacillia</taxon>
        <taxon>Acidithiobacillales</taxon>
        <taxon>Acidithiobacillaceae</taxon>
        <taxon>Acidithiobacillus</taxon>
    </lineage>
</organism>
<dbReference type="Proteomes" id="UP000001362">
    <property type="component" value="Chromosome"/>
</dbReference>
<proteinExistence type="predicted"/>
<evidence type="ECO:0000313" key="1">
    <source>
        <dbReference type="EMBL" id="ACK78075.1"/>
    </source>
</evidence>
<reference evidence="1 2" key="1">
    <citation type="journal article" date="2008" name="BMC Genomics">
        <title>Acidithiobacillus ferrooxidans metabolism: from genome sequence to industrial applications.</title>
        <authorList>
            <person name="Valdes J."/>
            <person name="Pedroso I."/>
            <person name="Quatrini R."/>
            <person name="Dodson R.J."/>
            <person name="Tettelin H."/>
            <person name="Blake R.II."/>
            <person name="Eisen J.A."/>
            <person name="Holmes D.S."/>
        </authorList>
    </citation>
    <scope>NUCLEOTIDE SEQUENCE [LARGE SCALE GENOMIC DNA]</scope>
    <source>
        <strain evidence="2">ATCC 23270 / DSM 14882 / CIP 104768 / NCIMB 8455</strain>
    </source>
</reference>
<dbReference type="EMBL" id="CP001219">
    <property type="protein sequence ID" value="ACK78075.1"/>
    <property type="molecule type" value="Genomic_DNA"/>
</dbReference>
<accession>B7JAJ5</accession>
<protein>
    <submittedName>
        <fullName evidence="1">Uncharacterized protein</fullName>
    </submittedName>
</protein>
<gene>
    <name evidence="1" type="ordered locus">AFE_3091</name>
</gene>